<evidence type="ECO:0000313" key="4">
    <source>
        <dbReference type="EMBL" id="OAD02868.1"/>
    </source>
</evidence>
<comment type="caution">
    <text evidence="4">The sequence shown here is derived from an EMBL/GenBank/DDBJ whole genome shotgun (WGS) entry which is preliminary data.</text>
</comment>
<dbReference type="EMBL" id="AMYB01000004">
    <property type="protein sequence ID" value="OAD02868.1"/>
    <property type="molecule type" value="Genomic_DNA"/>
</dbReference>
<proteinExistence type="predicted"/>
<keyword evidence="2" id="KW-0472">Membrane</keyword>
<keyword evidence="2" id="KW-0812">Transmembrane</keyword>
<accession>A0A168KX27</accession>
<dbReference type="VEuPathDB" id="FungiDB:MUCCIDRAFT_80886"/>
<feature type="region of interest" description="Disordered" evidence="1">
    <location>
        <begin position="217"/>
        <end position="262"/>
    </location>
</feature>
<gene>
    <name evidence="4" type="ORF">MUCCIDRAFT_80886</name>
</gene>
<evidence type="ECO:0000256" key="3">
    <source>
        <dbReference type="SAM" id="SignalP"/>
    </source>
</evidence>
<feature type="signal peptide" evidence="3">
    <location>
        <begin position="1"/>
        <end position="24"/>
    </location>
</feature>
<evidence type="ECO:0000256" key="1">
    <source>
        <dbReference type="SAM" id="MobiDB-lite"/>
    </source>
</evidence>
<reference evidence="4 5" key="1">
    <citation type="submission" date="2015-06" db="EMBL/GenBank/DDBJ databases">
        <title>Expansion of signal transduction pathways in fungi by whole-genome duplication.</title>
        <authorList>
            <consortium name="DOE Joint Genome Institute"/>
            <person name="Corrochano L.M."/>
            <person name="Kuo A."/>
            <person name="Marcet-Houben M."/>
            <person name="Polaino S."/>
            <person name="Salamov A."/>
            <person name="Villalobos J.M."/>
            <person name="Alvarez M.I."/>
            <person name="Avalos J."/>
            <person name="Benito E.P."/>
            <person name="Benoit I."/>
            <person name="Burger G."/>
            <person name="Camino L.P."/>
            <person name="Canovas D."/>
            <person name="Cerda-Olmedo E."/>
            <person name="Cheng J.-F."/>
            <person name="Dominguez A."/>
            <person name="Elias M."/>
            <person name="Eslava A.P."/>
            <person name="Glaser F."/>
            <person name="Grimwood J."/>
            <person name="Gutierrez G."/>
            <person name="Heitman J."/>
            <person name="Henrissat B."/>
            <person name="Iturriaga E.A."/>
            <person name="Lang B.F."/>
            <person name="Lavin J.L."/>
            <person name="Lee S."/>
            <person name="Li W."/>
            <person name="Lindquist E."/>
            <person name="Lopez-Garcia S."/>
            <person name="Luque E.M."/>
            <person name="Marcos A.T."/>
            <person name="Martin J."/>
            <person name="Mccluskey K."/>
            <person name="Medina H.R."/>
            <person name="Miralles-Duran A."/>
            <person name="Miyazaki A."/>
            <person name="Munoz-Torres E."/>
            <person name="Oguiza J.A."/>
            <person name="Ohm R."/>
            <person name="Olmedo M."/>
            <person name="Orejas M."/>
            <person name="Ortiz-Castellanos L."/>
            <person name="Pisabarro A.G."/>
            <person name="Rodriguez-Romero J."/>
            <person name="Ruiz-Herrera J."/>
            <person name="Ruiz-Vazquez R."/>
            <person name="Sanz C."/>
            <person name="Schackwitz W."/>
            <person name="Schmutz J."/>
            <person name="Shahriari M."/>
            <person name="Shelest E."/>
            <person name="Silva-Franco F."/>
            <person name="Soanes D."/>
            <person name="Syed K."/>
            <person name="Tagua V.G."/>
            <person name="Talbot N.J."/>
            <person name="Thon M."/>
            <person name="De Vries R.P."/>
            <person name="Wiebenga A."/>
            <person name="Yadav J.S."/>
            <person name="Braun E.L."/>
            <person name="Baker S."/>
            <person name="Garre V."/>
            <person name="Horwitz B."/>
            <person name="Torres-Martinez S."/>
            <person name="Idnurm A."/>
            <person name="Herrera-Estrella A."/>
            <person name="Gabaldon T."/>
            <person name="Grigoriev I.V."/>
        </authorList>
    </citation>
    <scope>NUCLEOTIDE SEQUENCE [LARGE SCALE GENOMIC DNA]</scope>
    <source>
        <strain evidence="4 5">CBS 277.49</strain>
    </source>
</reference>
<sequence length="324" mass="36108">MLFKNHLIPTSILLLSPLCFLAKADFVVIECNFPCAESGDVCQVTDTYVQCKPRTDTTRWVLKDTMSLPEYQGPLIPLGQPCITAPQPKLRDASHLSKNTSETCLEWPPNDDYDSYYSNCAHDLYCDRAHICVKQLAHGEVCESDNQCLDGSCSNHTCVEKAKKTSSNGSNTVHIIASVIGVALFLAVVFCIYYFRRRRLMKKRLLVKQQELDKEQPAVLPKTTTSAVRSNSSSSDTTTQSTSTASSTTLNNSTTHPSINMLHPAYDSHFQQDSSRTPSMQQQQLQYQLQRQILFNKTNSNSSTQHNPAEPSTPLTPPPPPYSP</sequence>
<protein>
    <submittedName>
        <fullName evidence="4">Uncharacterized protein</fullName>
    </submittedName>
</protein>
<feature type="compositionally biased region" description="Polar residues" evidence="1">
    <location>
        <begin position="295"/>
        <end position="307"/>
    </location>
</feature>
<feature type="compositionally biased region" description="Pro residues" evidence="1">
    <location>
        <begin position="314"/>
        <end position="324"/>
    </location>
</feature>
<name>A0A168KX27_MUCCL</name>
<keyword evidence="5" id="KW-1185">Reference proteome</keyword>
<dbReference type="Proteomes" id="UP000077051">
    <property type="component" value="Unassembled WGS sequence"/>
</dbReference>
<feature type="chain" id="PRO_5007898568" evidence="3">
    <location>
        <begin position="25"/>
        <end position="324"/>
    </location>
</feature>
<dbReference type="AlphaFoldDB" id="A0A168KX27"/>
<feature type="region of interest" description="Disordered" evidence="1">
    <location>
        <begin position="295"/>
        <end position="324"/>
    </location>
</feature>
<feature type="transmembrane region" description="Helical" evidence="2">
    <location>
        <begin position="173"/>
        <end position="195"/>
    </location>
</feature>
<feature type="compositionally biased region" description="Low complexity" evidence="1">
    <location>
        <begin position="223"/>
        <end position="258"/>
    </location>
</feature>
<keyword evidence="3" id="KW-0732">Signal</keyword>
<evidence type="ECO:0000313" key="5">
    <source>
        <dbReference type="Proteomes" id="UP000077051"/>
    </source>
</evidence>
<keyword evidence="2" id="KW-1133">Transmembrane helix</keyword>
<evidence type="ECO:0000256" key="2">
    <source>
        <dbReference type="SAM" id="Phobius"/>
    </source>
</evidence>
<organism evidence="4 5">
    <name type="scientific">Mucor lusitanicus CBS 277.49</name>
    <dbReference type="NCBI Taxonomy" id="747725"/>
    <lineage>
        <taxon>Eukaryota</taxon>
        <taxon>Fungi</taxon>
        <taxon>Fungi incertae sedis</taxon>
        <taxon>Mucoromycota</taxon>
        <taxon>Mucoromycotina</taxon>
        <taxon>Mucoromycetes</taxon>
        <taxon>Mucorales</taxon>
        <taxon>Mucorineae</taxon>
        <taxon>Mucoraceae</taxon>
        <taxon>Mucor</taxon>
    </lineage>
</organism>
<dbReference type="OrthoDB" id="2278468at2759"/>